<dbReference type="Pfam" id="PF01359">
    <property type="entry name" value="Transposase_1"/>
    <property type="match status" value="1"/>
</dbReference>
<keyword evidence="2" id="KW-0732">Signal</keyword>
<evidence type="ECO:0008006" key="5">
    <source>
        <dbReference type="Google" id="ProtNLM"/>
    </source>
</evidence>
<feature type="chain" id="PRO_5047037244" description="Transposase" evidence="2">
    <location>
        <begin position="17"/>
        <end position="181"/>
    </location>
</feature>
<organism evidence="3 4">
    <name type="scientific">Cordylochernes scorpioides</name>
    <dbReference type="NCBI Taxonomy" id="51811"/>
    <lineage>
        <taxon>Eukaryota</taxon>
        <taxon>Metazoa</taxon>
        <taxon>Ecdysozoa</taxon>
        <taxon>Arthropoda</taxon>
        <taxon>Chelicerata</taxon>
        <taxon>Arachnida</taxon>
        <taxon>Pseudoscorpiones</taxon>
        <taxon>Cheliferoidea</taxon>
        <taxon>Chernetidae</taxon>
        <taxon>Cordylochernes</taxon>
    </lineage>
</organism>
<proteinExistence type="predicted"/>
<dbReference type="InterPro" id="IPR052709">
    <property type="entry name" value="Transposase-MT_Hybrid"/>
</dbReference>
<keyword evidence="1" id="KW-0472">Membrane</keyword>
<evidence type="ECO:0000313" key="4">
    <source>
        <dbReference type="Proteomes" id="UP001235939"/>
    </source>
</evidence>
<dbReference type="PANTHER" id="PTHR46060">
    <property type="entry name" value="MARINER MOS1 TRANSPOSASE-LIKE PROTEIN"/>
    <property type="match status" value="1"/>
</dbReference>
<feature type="signal peptide" evidence="2">
    <location>
        <begin position="1"/>
        <end position="16"/>
    </location>
</feature>
<reference evidence="3 4" key="1">
    <citation type="submission" date="2022-01" db="EMBL/GenBank/DDBJ databases">
        <title>A chromosomal length assembly of Cordylochernes scorpioides.</title>
        <authorList>
            <person name="Zeh D."/>
            <person name="Zeh J."/>
        </authorList>
    </citation>
    <scope>NUCLEOTIDE SEQUENCE [LARGE SCALE GENOMIC DNA]</scope>
    <source>
        <strain evidence="3">IN4F17</strain>
        <tissue evidence="3">Whole Body</tissue>
    </source>
</reference>
<evidence type="ECO:0000256" key="1">
    <source>
        <dbReference type="SAM" id="Phobius"/>
    </source>
</evidence>
<protein>
    <recommendedName>
        <fullName evidence="5">Transposase</fullName>
    </recommendedName>
</protein>
<dbReference type="InterPro" id="IPR036397">
    <property type="entry name" value="RNaseH_sf"/>
</dbReference>
<name>A0ABY6K3M0_9ARAC</name>
<evidence type="ECO:0000313" key="3">
    <source>
        <dbReference type="EMBL" id="UYV63461.1"/>
    </source>
</evidence>
<sequence>MRLGFIIMTLLQSVNQCNGPIKCLQSRKKPRLSLSKNKIMVTIFWDQDGLILMDMLEKKILPSTRKDIDNARSHTAQQTLAQISRYGWTLMPHPTYSPDLAPPDFYLFVPMMALTAFIVFCGVIFIGFFSTEYNRLKLELHTIASSILKPNITPCSTPLDDSLSSFTISQRPSCGAWMITP</sequence>
<keyword evidence="1" id="KW-1133">Transmembrane helix</keyword>
<dbReference type="Proteomes" id="UP001235939">
    <property type="component" value="Chromosome 02"/>
</dbReference>
<keyword evidence="1" id="KW-0812">Transmembrane</keyword>
<keyword evidence="4" id="KW-1185">Reference proteome</keyword>
<dbReference type="Gene3D" id="3.30.420.10">
    <property type="entry name" value="Ribonuclease H-like superfamily/Ribonuclease H"/>
    <property type="match status" value="1"/>
</dbReference>
<dbReference type="InterPro" id="IPR001888">
    <property type="entry name" value="Transposase_1"/>
</dbReference>
<feature type="transmembrane region" description="Helical" evidence="1">
    <location>
        <begin position="105"/>
        <end position="129"/>
    </location>
</feature>
<dbReference type="PANTHER" id="PTHR46060:SF1">
    <property type="entry name" value="MARINER MOS1 TRANSPOSASE-LIKE PROTEIN"/>
    <property type="match status" value="1"/>
</dbReference>
<dbReference type="EMBL" id="CP092864">
    <property type="protein sequence ID" value="UYV63461.1"/>
    <property type="molecule type" value="Genomic_DNA"/>
</dbReference>
<evidence type="ECO:0000256" key="2">
    <source>
        <dbReference type="SAM" id="SignalP"/>
    </source>
</evidence>
<accession>A0ABY6K3M0</accession>
<gene>
    <name evidence="3" type="ORF">LAZ67_2004145</name>
</gene>